<evidence type="ECO:0000256" key="1">
    <source>
        <dbReference type="ARBA" id="ARBA00004651"/>
    </source>
</evidence>
<dbReference type="PANTHER" id="PTHR16024:SF6">
    <property type="entry name" value="XK-RELATED PROTEIN"/>
    <property type="match status" value="1"/>
</dbReference>
<comment type="caution">
    <text evidence="8">The sequence shown here is derived from an EMBL/GenBank/DDBJ whole genome shotgun (WGS) entry which is preliminary data.</text>
</comment>
<dbReference type="AlphaFoldDB" id="A0AAV7X074"/>
<feature type="transmembrane region" description="Helical" evidence="7">
    <location>
        <begin position="56"/>
        <end position="76"/>
    </location>
</feature>
<feature type="transmembrane region" description="Helical" evidence="7">
    <location>
        <begin position="227"/>
        <end position="250"/>
    </location>
</feature>
<feature type="transmembrane region" description="Helical" evidence="7">
    <location>
        <begin position="189"/>
        <end position="207"/>
    </location>
</feature>
<dbReference type="GO" id="GO:0043652">
    <property type="term" value="P:engulfment of apoptotic cell"/>
    <property type="evidence" value="ECO:0007669"/>
    <property type="project" value="TreeGrafter"/>
</dbReference>
<keyword evidence="6 7" id="KW-0472">Membrane</keyword>
<keyword evidence="3" id="KW-1003">Cell membrane</keyword>
<evidence type="ECO:0000256" key="7">
    <source>
        <dbReference type="RuleBase" id="RU910716"/>
    </source>
</evidence>
<gene>
    <name evidence="8" type="ORF">ONE63_004594</name>
</gene>
<organism evidence="8 9">
    <name type="scientific">Megalurothrips usitatus</name>
    <name type="common">bean blossom thrips</name>
    <dbReference type="NCBI Taxonomy" id="439358"/>
    <lineage>
        <taxon>Eukaryota</taxon>
        <taxon>Metazoa</taxon>
        <taxon>Ecdysozoa</taxon>
        <taxon>Arthropoda</taxon>
        <taxon>Hexapoda</taxon>
        <taxon>Insecta</taxon>
        <taxon>Pterygota</taxon>
        <taxon>Neoptera</taxon>
        <taxon>Paraneoptera</taxon>
        <taxon>Thysanoptera</taxon>
        <taxon>Terebrantia</taxon>
        <taxon>Thripoidea</taxon>
        <taxon>Thripidae</taxon>
        <taxon>Megalurothrips</taxon>
    </lineage>
</organism>
<evidence type="ECO:0000313" key="9">
    <source>
        <dbReference type="Proteomes" id="UP001075354"/>
    </source>
</evidence>
<feature type="transmembrane region" description="Helical" evidence="7">
    <location>
        <begin position="351"/>
        <end position="376"/>
    </location>
</feature>
<evidence type="ECO:0000256" key="3">
    <source>
        <dbReference type="ARBA" id="ARBA00022475"/>
    </source>
</evidence>
<dbReference type="GO" id="GO:1902742">
    <property type="term" value="P:apoptotic process involved in development"/>
    <property type="evidence" value="ECO:0007669"/>
    <property type="project" value="TreeGrafter"/>
</dbReference>
<feature type="transmembrane region" description="Helical" evidence="7">
    <location>
        <begin position="326"/>
        <end position="344"/>
    </location>
</feature>
<evidence type="ECO:0000256" key="4">
    <source>
        <dbReference type="ARBA" id="ARBA00022692"/>
    </source>
</evidence>
<evidence type="ECO:0000313" key="8">
    <source>
        <dbReference type="EMBL" id="KAJ1519295.1"/>
    </source>
</evidence>
<sequence length="447" mass="51520">MGCFRLASTDQTDYPPLPMRPSHWDIFCLLWAIVFHLIDLGTDINVALHYYNQGEIPYAVATIVIVLIPSIVTSLVSYRMYVIDGEKEISYQWNRKMTLRLVMLALQLAPVLRYIDSLKYAYKSRKAEREKRKEDQERFYKLMLKEDADVALLRVFECFLEAAPQQVLQVSYLLKLYYLRKEFDQGYDPILSVASSFIGMAICLMTYQKSIRFVQDDKDNISCVGSVFVFFWHFFISISRILMLSAMVYISWKYALISMVVHWFVMTMSLSLLESHDFCSSASAIQFQKFKIGESMANFLFSSVLGLVYIFTYITPGEGSTCFRYTGFYVICLLENIVGAAIWYNYSSMSWLTNFVTGMCVIPFVLGCLSMIIYHWKFHPNHYVPPSIMPQRRQIQTPESTHLAPTPSPKFRNGKVNGAVENGAVAEERGQGDVTLQKELEMLTVKL</sequence>
<dbReference type="InterPro" id="IPR050895">
    <property type="entry name" value="XK-related_scramblase"/>
</dbReference>
<feature type="transmembrane region" description="Helical" evidence="7">
    <location>
        <begin position="97"/>
        <end position="115"/>
    </location>
</feature>
<dbReference type="Pfam" id="PF09815">
    <property type="entry name" value="XK-related"/>
    <property type="match status" value="1"/>
</dbReference>
<dbReference type="PANTHER" id="PTHR16024">
    <property type="entry name" value="XK-RELATED PROTEIN"/>
    <property type="match status" value="1"/>
</dbReference>
<name>A0AAV7X074_9NEOP</name>
<proteinExistence type="inferred from homology"/>
<feature type="transmembrane region" description="Helical" evidence="7">
    <location>
        <begin position="26"/>
        <end position="50"/>
    </location>
</feature>
<protein>
    <recommendedName>
        <fullName evidence="7">XK-related protein</fullName>
    </recommendedName>
</protein>
<comment type="similarity">
    <text evidence="2 7">Belongs to the XK family.</text>
</comment>
<dbReference type="GO" id="GO:0070782">
    <property type="term" value="P:phosphatidylserine exposure on apoptotic cell surface"/>
    <property type="evidence" value="ECO:0007669"/>
    <property type="project" value="TreeGrafter"/>
</dbReference>
<dbReference type="EMBL" id="JAPTSV010000016">
    <property type="protein sequence ID" value="KAJ1519295.1"/>
    <property type="molecule type" value="Genomic_DNA"/>
</dbReference>
<keyword evidence="9" id="KW-1185">Reference proteome</keyword>
<evidence type="ECO:0000256" key="6">
    <source>
        <dbReference type="ARBA" id="ARBA00023136"/>
    </source>
</evidence>
<dbReference type="GO" id="GO:0005886">
    <property type="term" value="C:plasma membrane"/>
    <property type="evidence" value="ECO:0007669"/>
    <property type="project" value="UniProtKB-SubCell"/>
</dbReference>
<evidence type="ECO:0000256" key="2">
    <source>
        <dbReference type="ARBA" id="ARBA00008789"/>
    </source>
</evidence>
<dbReference type="Proteomes" id="UP001075354">
    <property type="component" value="Chromosome 16"/>
</dbReference>
<keyword evidence="4 7" id="KW-0812">Transmembrane</keyword>
<comment type="subcellular location">
    <subcellularLocation>
        <location evidence="1">Cell membrane</location>
        <topology evidence="1">Multi-pass membrane protein</topology>
    </subcellularLocation>
    <subcellularLocation>
        <location evidence="7">Membrane</location>
        <topology evidence="7">Multi-pass membrane protein</topology>
    </subcellularLocation>
</comment>
<evidence type="ECO:0000256" key="5">
    <source>
        <dbReference type="ARBA" id="ARBA00022989"/>
    </source>
</evidence>
<reference evidence="8" key="1">
    <citation type="submission" date="2022-12" db="EMBL/GenBank/DDBJ databases">
        <title>Chromosome-level genome assembly of the bean flower thrips Megalurothrips usitatus.</title>
        <authorList>
            <person name="Ma L."/>
            <person name="Liu Q."/>
            <person name="Li H."/>
            <person name="Cai W."/>
        </authorList>
    </citation>
    <scope>NUCLEOTIDE SEQUENCE</scope>
    <source>
        <strain evidence="8">Cailab_2022a</strain>
    </source>
</reference>
<feature type="transmembrane region" description="Helical" evidence="7">
    <location>
        <begin position="256"/>
        <end position="275"/>
    </location>
</feature>
<accession>A0AAV7X074</accession>
<feature type="transmembrane region" description="Helical" evidence="7">
    <location>
        <begin position="296"/>
        <end position="314"/>
    </location>
</feature>
<dbReference type="InterPro" id="IPR018629">
    <property type="entry name" value="XK-rel"/>
</dbReference>
<keyword evidence="5 7" id="KW-1133">Transmembrane helix</keyword>